<protein>
    <recommendedName>
        <fullName evidence="3">Adipocyte plasma membrane-associated protein</fullName>
    </recommendedName>
</protein>
<dbReference type="EMBL" id="JBAMMX010000003">
    <property type="protein sequence ID" value="KAK6944730.1"/>
    <property type="molecule type" value="Genomic_DNA"/>
</dbReference>
<dbReference type="Proteomes" id="UP001370490">
    <property type="component" value="Unassembled WGS sequence"/>
</dbReference>
<name>A0AAN8ZTI6_9MAGN</name>
<evidence type="ECO:0000313" key="2">
    <source>
        <dbReference type="Proteomes" id="UP001370490"/>
    </source>
</evidence>
<keyword evidence="2" id="KW-1185">Reference proteome</keyword>
<accession>A0AAN8ZTI6</accession>
<organism evidence="1 2">
    <name type="scientific">Dillenia turbinata</name>
    <dbReference type="NCBI Taxonomy" id="194707"/>
    <lineage>
        <taxon>Eukaryota</taxon>
        <taxon>Viridiplantae</taxon>
        <taxon>Streptophyta</taxon>
        <taxon>Embryophyta</taxon>
        <taxon>Tracheophyta</taxon>
        <taxon>Spermatophyta</taxon>
        <taxon>Magnoliopsida</taxon>
        <taxon>eudicotyledons</taxon>
        <taxon>Gunneridae</taxon>
        <taxon>Pentapetalae</taxon>
        <taxon>Dilleniales</taxon>
        <taxon>Dilleniaceae</taxon>
        <taxon>Dillenia</taxon>
    </lineage>
</organism>
<dbReference type="Gene3D" id="2.120.10.30">
    <property type="entry name" value="TolB, C-terminal domain"/>
    <property type="match status" value="1"/>
</dbReference>
<dbReference type="SUPFAM" id="SSF63829">
    <property type="entry name" value="Calcium-dependent phosphotriesterase"/>
    <property type="match status" value="1"/>
</dbReference>
<dbReference type="InterPro" id="IPR011042">
    <property type="entry name" value="6-blade_b-propeller_TolB-like"/>
</dbReference>
<evidence type="ECO:0008006" key="3">
    <source>
        <dbReference type="Google" id="ProtNLM"/>
    </source>
</evidence>
<evidence type="ECO:0000313" key="1">
    <source>
        <dbReference type="EMBL" id="KAK6944730.1"/>
    </source>
</evidence>
<proteinExistence type="predicted"/>
<sequence length="163" mass="18539">MIGILMCLRPSLMVSFSSVIQSPKRHQFLLMVSSLQTVLRSLWMKIFWYMCLKHRLKGKGKGETEVFMDNRPGGPDNINLAPDGSFWIELTSHGLEFIHISTMSKTLLASYPKLVPPFHRMISNSDDSDGTVLSLMTFALEYEERLYRVSLNTNPVGKLALKD</sequence>
<reference evidence="1 2" key="1">
    <citation type="submission" date="2023-12" db="EMBL/GenBank/DDBJ databases">
        <title>A high-quality genome assembly for Dillenia turbinata (Dilleniales).</title>
        <authorList>
            <person name="Chanderbali A."/>
        </authorList>
    </citation>
    <scope>NUCLEOTIDE SEQUENCE [LARGE SCALE GENOMIC DNA]</scope>
    <source>
        <strain evidence="1">LSX21</strain>
        <tissue evidence="1">Leaf</tissue>
    </source>
</reference>
<gene>
    <name evidence="1" type="ORF">RJ641_025832</name>
</gene>
<comment type="caution">
    <text evidence="1">The sequence shown here is derived from an EMBL/GenBank/DDBJ whole genome shotgun (WGS) entry which is preliminary data.</text>
</comment>
<dbReference type="AlphaFoldDB" id="A0AAN8ZTI6"/>